<keyword evidence="4" id="KW-0326">Glycosidase</keyword>
<dbReference type="HOGENOM" id="CLU_046648_0_0_0"/>
<sequence length="329" mass="37076">MNTHYPELLRRHKLNPILTAADWPYPVHSVFNPGATLLPDGTTLLLCRAEDRRGHSHLCVARSVNGLDGWQIDPQPTLMPDPEHFPEEAWGVEDPRITYIPELGRYAVVYTAYTRDGPGVALALTEDFHQFERYGLIMPPEDKDAALLPHRIGDYWALIHRPVSNPSAHTGAHIWISYSADLWHWGSQKQILKARRGGWWDANKIGLSPPPIETPQGWLMLYHGVRQNAAGCLYRIGLALFDLHTPEHCLQRSDEWVFGPQEPYEQAGDVGYAVFPCGYTIAPDGDTIHLYYGAADTSIGLATGSVRAMLAWLEQHNERRELIRPPEGE</sequence>
<dbReference type="CDD" id="cd18615">
    <property type="entry name" value="GH130"/>
    <property type="match status" value="1"/>
</dbReference>
<evidence type="ECO:0000313" key="5">
    <source>
        <dbReference type="Proteomes" id="UP000030661"/>
    </source>
</evidence>
<dbReference type="Pfam" id="PF04041">
    <property type="entry name" value="Glyco_hydro_130"/>
    <property type="match status" value="1"/>
</dbReference>
<dbReference type="AlphaFoldDB" id="A0A081BV49"/>
<proteinExistence type="inferred from homology"/>
<name>A0A081BV49_VECG1</name>
<protein>
    <submittedName>
        <fullName evidence="4">Glycosidase PH1107-related</fullName>
    </submittedName>
</protein>
<dbReference type="PANTHER" id="PTHR34106">
    <property type="entry name" value="GLYCOSIDASE"/>
    <property type="match status" value="1"/>
</dbReference>
<accession>A0A081BV49</accession>
<evidence type="ECO:0000313" key="4">
    <source>
        <dbReference type="EMBL" id="GAK56204.1"/>
    </source>
</evidence>
<reference evidence="4" key="1">
    <citation type="journal article" date="2015" name="PeerJ">
        <title>First genomic representation of candidate bacterial phylum KSB3 points to enhanced environmental sensing as a trigger of wastewater bulking.</title>
        <authorList>
            <person name="Sekiguchi Y."/>
            <person name="Ohashi A."/>
            <person name="Parks D.H."/>
            <person name="Yamauchi T."/>
            <person name="Tyson G.W."/>
            <person name="Hugenholtz P."/>
        </authorList>
    </citation>
    <scope>NUCLEOTIDE SEQUENCE [LARGE SCALE GENOMIC DNA]</scope>
</reference>
<dbReference type="eggNOG" id="COG2152">
    <property type="taxonomic scope" value="Bacteria"/>
</dbReference>
<evidence type="ECO:0000256" key="3">
    <source>
        <dbReference type="ARBA" id="ARBA00024356"/>
    </source>
</evidence>
<dbReference type="InterPro" id="IPR007184">
    <property type="entry name" value="Mannoside_phosphorylase"/>
</dbReference>
<dbReference type="InterPro" id="IPR023296">
    <property type="entry name" value="Glyco_hydro_beta-prop_sf"/>
</dbReference>
<dbReference type="GO" id="GO:0016798">
    <property type="term" value="F:hydrolase activity, acting on glycosyl bonds"/>
    <property type="evidence" value="ECO:0007669"/>
    <property type="project" value="UniProtKB-KW"/>
</dbReference>
<keyword evidence="5" id="KW-1185">Reference proteome</keyword>
<dbReference type="EMBL" id="DF820464">
    <property type="protein sequence ID" value="GAK56204.1"/>
    <property type="molecule type" value="Genomic_DNA"/>
</dbReference>
<comment type="similarity">
    <text evidence="3">Belongs to the glycosyl hydrolase 130 family.</text>
</comment>
<dbReference type="Gene3D" id="2.115.10.20">
    <property type="entry name" value="Glycosyl hydrolase domain, family 43"/>
    <property type="match status" value="1"/>
</dbReference>
<dbReference type="PIRSF" id="PIRSF016202">
    <property type="entry name" value="PH1107"/>
    <property type="match status" value="1"/>
</dbReference>
<dbReference type="Proteomes" id="UP000030661">
    <property type="component" value="Unassembled WGS sequence"/>
</dbReference>
<dbReference type="PANTHER" id="PTHR34106:SF5">
    <property type="entry name" value="GLYCOSIDASE"/>
    <property type="match status" value="1"/>
</dbReference>
<dbReference type="STRING" id="1499967.U27_03166"/>
<dbReference type="SUPFAM" id="SSF75005">
    <property type="entry name" value="Arabinanase/levansucrase/invertase"/>
    <property type="match status" value="1"/>
</dbReference>
<gene>
    <name evidence="4" type="ORF">U27_03166</name>
</gene>
<keyword evidence="1" id="KW-0328">Glycosyltransferase</keyword>
<evidence type="ECO:0000256" key="2">
    <source>
        <dbReference type="ARBA" id="ARBA00022679"/>
    </source>
</evidence>
<keyword evidence="4" id="KW-0378">Hydrolase</keyword>
<dbReference type="GO" id="GO:0016757">
    <property type="term" value="F:glycosyltransferase activity"/>
    <property type="evidence" value="ECO:0007669"/>
    <property type="project" value="UniProtKB-KW"/>
</dbReference>
<organism evidence="4">
    <name type="scientific">Vecturithrix granuli</name>
    <dbReference type="NCBI Taxonomy" id="1499967"/>
    <lineage>
        <taxon>Bacteria</taxon>
        <taxon>Candidatus Moduliflexota</taxon>
        <taxon>Candidatus Vecturitrichia</taxon>
        <taxon>Candidatus Vecturitrichales</taxon>
        <taxon>Candidatus Vecturitrichaceae</taxon>
        <taxon>Candidatus Vecturithrix</taxon>
    </lineage>
</organism>
<keyword evidence="2" id="KW-0808">Transferase</keyword>
<evidence type="ECO:0000256" key="1">
    <source>
        <dbReference type="ARBA" id="ARBA00022676"/>
    </source>
</evidence>